<keyword evidence="4" id="KW-0804">Transcription</keyword>
<dbReference type="Pfam" id="PF13377">
    <property type="entry name" value="Peripla_BP_3"/>
    <property type="match status" value="1"/>
</dbReference>
<dbReference type="InterPro" id="IPR010982">
    <property type="entry name" value="Lambda_DNA-bd_dom_sf"/>
</dbReference>
<evidence type="ECO:0000259" key="5">
    <source>
        <dbReference type="PROSITE" id="PS50932"/>
    </source>
</evidence>
<keyword evidence="2" id="KW-0805">Transcription regulation</keyword>
<dbReference type="Pfam" id="PF00356">
    <property type="entry name" value="LacI"/>
    <property type="match status" value="1"/>
</dbReference>
<name>A0A8B5W3I1_ENTAV</name>
<dbReference type="SMART" id="SM00354">
    <property type="entry name" value="HTH_LACI"/>
    <property type="match status" value="1"/>
</dbReference>
<evidence type="ECO:0000313" key="6">
    <source>
        <dbReference type="EMBL" id="TRZ33509.1"/>
    </source>
</evidence>
<keyword evidence="1" id="KW-0678">Repressor</keyword>
<dbReference type="RefSeq" id="WP_102865993.1">
    <property type="nucleotide sequence ID" value="NZ_JAOUSU010000011.1"/>
</dbReference>
<feature type="domain" description="HTH lacI-type" evidence="5">
    <location>
        <begin position="2"/>
        <end position="56"/>
    </location>
</feature>
<dbReference type="GeneID" id="69568522"/>
<dbReference type="InterPro" id="IPR028082">
    <property type="entry name" value="Peripla_BP_I"/>
</dbReference>
<dbReference type="InterPro" id="IPR000843">
    <property type="entry name" value="HTH_LacI"/>
</dbReference>
<evidence type="ECO:0000256" key="2">
    <source>
        <dbReference type="ARBA" id="ARBA00023015"/>
    </source>
</evidence>
<dbReference type="EMBL" id="PDXQ01000001">
    <property type="protein sequence ID" value="TRZ33509.1"/>
    <property type="molecule type" value="Genomic_DNA"/>
</dbReference>
<evidence type="ECO:0000256" key="3">
    <source>
        <dbReference type="ARBA" id="ARBA00023125"/>
    </source>
</evidence>
<dbReference type="AlphaFoldDB" id="A0A8B5W3I1"/>
<gene>
    <name evidence="6" type="ORF">AUF17_05220</name>
</gene>
<dbReference type="PROSITE" id="PS50932">
    <property type="entry name" value="HTH_LACI_2"/>
    <property type="match status" value="1"/>
</dbReference>
<evidence type="ECO:0000256" key="4">
    <source>
        <dbReference type="ARBA" id="ARBA00023163"/>
    </source>
</evidence>
<protein>
    <submittedName>
        <fullName evidence="6">LacI family transcriptional regulator</fullName>
    </submittedName>
</protein>
<comment type="caution">
    <text evidence="6">The sequence shown here is derived from an EMBL/GenBank/DDBJ whole genome shotgun (WGS) entry which is preliminary data.</text>
</comment>
<dbReference type="GO" id="GO:0003700">
    <property type="term" value="F:DNA-binding transcription factor activity"/>
    <property type="evidence" value="ECO:0007669"/>
    <property type="project" value="TreeGrafter"/>
</dbReference>
<dbReference type="PANTHER" id="PTHR30146">
    <property type="entry name" value="LACI-RELATED TRANSCRIPTIONAL REPRESSOR"/>
    <property type="match status" value="1"/>
</dbReference>
<dbReference type="CDD" id="cd01392">
    <property type="entry name" value="HTH_LacI"/>
    <property type="match status" value="1"/>
</dbReference>
<dbReference type="GO" id="GO:0000976">
    <property type="term" value="F:transcription cis-regulatory region binding"/>
    <property type="evidence" value="ECO:0007669"/>
    <property type="project" value="TreeGrafter"/>
</dbReference>
<dbReference type="Proteomes" id="UP000316316">
    <property type="component" value="Unassembled WGS sequence"/>
</dbReference>
<reference evidence="6 7" key="1">
    <citation type="submission" date="2017-10" db="EMBL/GenBank/DDBJ databases">
        <title>FDA dAtabase for Regulatory Grade micrObial Sequences (FDA-ARGOS): Supporting development and validation of Infectious Disease Dx tests.</title>
        <authorList>
            <person name="Campos J."/>
            <person name="Goldberg B."/>
            <person name="Tallon L.J."/>
            <person name="Sadzewicz L."/>
            <person name="Sengamalay N."/>
            <person name="Ott S."/>
            <person name="Godinez A."/>
            <person name="Nagaraj S."/>
            <person name="Vyas G."/>
            <person name="Aluvathingal J."/>
            <person name="Nadendla S."/>
            <person name="Geyer C."/>
            <person name="Nandy P."/>
            <person name="Hobson J."/>
            <person name="Sichtig H."/>
        </authorList>
    </citation>
    <scope>NUCLEOTIDE SEQUENCE [LARGE SCALE GENOMIC DNA]</scope>
    <source>
        <strain evidence="6 7">FDAARGOS_185</strain>
    </source>
</reference>
<accession>A0A8B5W3I1</accession>
<dbReference type="SUPFAM" id="SSF47413">
    <property type="entry name" value="lambda repressor-like DNA-binding domains"/>
    <property type="match status" value="1"/>
</dbReference>
<evidence type="ECO:0000256" key="1">
    <source>
        <dbReference type="ARBA" id="ARBA00022491"/>
    </source>
</evidence>
<dbReference type="Gene3D" id="3.40.50.2300">
    <property type="match status" value="2"/>
</dbReference>
<dbReference type="PROSITE" id="PS00356">
    <property type="entry name" value="HTH_LACI_1"/>
    <property type="match status" value="1"/>
</dbReference>
<sequence length="339" mass="37658">MVTIKDIAKMAGVSHTTVSRALNDSPLIKEATRKKIQELASQMNYVPNFNAKSLVNQKNYMIGLFFSSIAEGTSSSFLVDVIKGIHSKLDESYGLSVQGIDEIQHIEHINFQRYDGIIVMSQSDSDQDFIDYLKQQQLPFIVLNRQLEDKSIVNISADDAAGVETAIDYAIDQGHRKIAYIGGIEGFRSASERKAGLLRSLTKHHLPINESYFFEGDYSIEGGFQEMKKMLSLKDLPTLVFCANDDMAIGAIRAAEENGLQIPKDISFIGFDDSPFVAYLNPPLTTVHKPIYKISQQGTELLLSMIAKLPITKQQVKVPTHLEIRKSVAALAPESDSLE</sequence>
<dbReference type="PANTHER" id="PTHR30146:SF148">
    <property type="entry name" value="HTH-TYPE TRANSCRIPTIONAL REPRESSOR PURR-RELATED"/>
    <property type="match status" value="1"/>
</dbReference>
<dbReference type="CDD" id="cd06267">
    <property type="entry name" value="PBP1_LacI_sugar_binding-like"/>
    <property type="match status" value="1"/>
</dbReference>
<dbReference type="InterPro" id="IPR046335">
    <property type="entry name" value="LacI/GalR-like_sensor"/>
</dbReference>
<keyword evidence="3" id="KW-0238">DNA-binding</keyword>
<organism evidence="6 7">
    <name type="scientific">Enterococcus avium</name>
    <name type="common">Streptococcus avium</name>
    <dbReference type="NCBI Taxonomy" id="33945"/>
    <lineage>
        <taxon>Bacteria</taxon>
        <taxon>Bacillati</taxon>
        <taxon>Bacillota</taxon>
        <taxon>Bacilli</taxon>
        <taxon>Lactobacillales</taxon>
        <taxon>Enterococcaceae</taxon>
        <taxon>Enterococcus</taxon>
    </lineage>
</organism>
<dbReference type="SUPFAM" id="SSF53822">
    <property type="entry name" value="Periplasmic binding protein-like I"/>
    <property type="match status" value="1"/>
</dbReference>
<evidence type="ECO:0000313" key="7">
    <source>
        <dbReference type="Proteomes" id="UP000316316"/>
    </source>
</evidence>
<dbReference type="PRINTS" id="PR00036">
    <property type="entry name" value="HTHLACI"/>
</dbReference>
<dbReference type="Gene3D" id="1.10.260.40">
    <property type="entry name" value="lambda repressor-like DNA-binding domains"/>
    <property type="match status" value="1"/>
</dbReference>
<proteinExistence type="predicted"/>